<evidence type="ECO:0000313" key="3">
    <source>
        <dbReference type="EMBL" id="PGG98189.1"/>
    </source>
</evidence>
<feature type="region of interest" description="Disordered" evidence="1">
    <location>
        <begin position="50"/>
        <end position="125"/>
    </location>
</feature>
<dbReference type="OrthoDB" id="5150738at2759"/>
<gene>
    <name evidence="3" type="ORF">AJ79_08959</name>
</gene>
<name>A0A2B7WNR7_9EURO</name>
<proteinExistence type="predicted"/>
<organism evidence="3 4">
    <name type="scientific">Helicocarpus griseus UAMH5409</name>
    <dbReference type="NCBI Taxonomy" id="1447875"/>
    <lineage>
        <taxon>Eukaryota</taxon>
        <taxon>Fungi</taxon>
        <taxon>Dikarya</taxon>
        <taxon>Ascomycota</taxon>
        <taxon>Pezizomycotina</taxon>
        <taxon>Eurotiomycetes</taxon>
        <taxon>Eurotiomycetidae</taxon>
        <taxon>Onygenales</taxon>
        <taxon>Ajellomycetaceae</taxon>
        <taxon>Helicocarpus</taxon>
    </lineage>
</organism>
<keyword evidence="4" id="KW-1185">Reference proteome</keyword>
<sequence length="429" mass="47632">MKLFWWAIPITLCVAEPLPTALQHAGVQSQRPNAISQEILPFGRQVQGQGPVAIEGDKAKDGKKGTAVHMRRNNPNSGNGSTNPKSMKTKHEQSKTTKSNQKKKKLANKQQKKKTDKNRGKKKRARAGLCWSLLTAIEADDFKKKDLEGITQDELDGMLSLWPNKEIDTPTGNGDIPDHLIKVEQIGHIVIGGATETAGWGGIFSSIAKVVGDIFKKGGKKGGGKKGGKGGGGSNARNIIKDLKTGNRPKASSKVIEAAKKSSRVKKMMKQKQYKDCLRSGPKTNGGKTKIKSYNAELEIDWSRKKGEKLKSMPKNTEGKTISLYTGDKSDTSHKYSPKRTYHDEYIRDDRLLYETCQNPEKAHNNTISDVEVKGGCCAFYSKDKCQAKTRLFSMINRRDKKLEWKDNDSISSWWCTFDERCKGAPGKY</sequence>
<comment type="caution">
    <text evidence="3">The sequence shown here is derived from an EMBL/GenBank/DDBJ whole genome shotgun (WGS) entry which is preliminary data.</text>
</comment>
<feature type="signal peptide" evidence="2">
    <location>
        <begin position="1"/>
        <end position="15"/>
    </location>
</feature>
<dbReference type="Proteomes" id="UP000223968">
    <property type="component" value="Unassembled WGS sequence"/>
</dbReference>
<feature type="compositionally biased region" description="Basic and acidic residues" evidence="1">
    <location>
        <begin position="55"/>
        <end position="64"/>
    </location>
</feature>
<feature type="compositionally biased region" description="Basic residues" evidence="1">
    <location>
        <begin position="100"/>
        <end position="125"/>
    </location>
</feature>
<feature type="chain" id="PRO_5012993392" evidence="2">
    <location>
        <begin position="16"/>
        <end position="429"/>
    </location>
</feature>
<protein>
    <submittedName>
        <fullName evidence="3">Uncharacterized protein</fullName>
    </submittedName>
</protein>
<feature type="compositionally biased region" description="Low complexity" evidence="1">
    <location>
        <begin position="73"/>
        <end position="84"/>
    </location>
</feature>
<dbReference type="AlphaFoldDB" id="A0A2B7WNR7"/>
<accession>A0A2B7WNR7</accession>
<dbReference type="EMBL" id="PDNB01000230">
    <property type="protein sequence ID" value="PGG98189.1"/>
    <property type="molecule type" value="Genomic_DNA"/>
</dbReference>
<evidence type="ECO:0000256" key="2">
    <source>
        <dbReference type="SAM" id="SignalP"/>
    </source>
</evidence>
<feature type="region of interest" description="Disordered" evidence="1">
    <location>
        <begin position="268"/>
        <end position="289"/>
    </location>
</feature>
<reference evidence="3 4" key="1">
    <citation type="submission" date="2017-10" db="EMBL/GenBank/DDBJ databases">
        <title>Comparative genomics in systemic dimorphic fungi from Ajellomycetaceae.</title>
        <authorList>
            <person name="Munoz J.F."/>
            <person name="Mcewen J.G."/>
            <person name="Clay O.K."/>
            <person name="Cuomo C.A."/>
        </authorList>
    </citation>
    <scope>NUCLEOTIDE SEQUENCE [LARGE SCALE GENOMIC DNA]</scope>
    <source>
        <strain evidence="3 4">UAMH5409</strain>
    </source>
</reference>
<keyword evidence="2" id="KW-0732">Signal</keyword>
<evidence type="ECO:0000256" key="1">
    <source>
        <dbReference type="SAM" id="MobiDB-lite"/>
    </source>
</evidence>
<evidence type="ECO:0000313" key="4">
    <source>
        <dbReference type="Proteomes" id="UP000223968"/>
    </source>
</evidence>